<dbReference type="EMBL" id="CP136336">
    <property type="protein sequence ID" value="WOB07232.1"/>
    <property type="molecule type" value="Genomic_DNA"/>
</dbReference>
<organism evidence="2 3">
    <name type="scientific">Piscinibacter gummiphilus</name>
    <dbReference type="NCBI Taxonomy" id="946333"/>
    <lineage>
        <taxon>Bacteria</taxon>
        <taxon>Pseudomonadati</taxon>
        <taxon>Pseudomonadota</taxon>
        <taxon>Betaproteobacteria</taxon>
        <taxon>Burkholderiales</taxon>
        <taxon>Sphaerotilaceae</taxon>
        <taxon>Piscinibacter</taxon>
    </lineage>
</organism>
<keyword evidence="1" id="KW-0472">Membrane</keyword>
<dbReference type="Proteomes" id="UP001303946">
    <property type="component" value="Chromosome"/>
</dbReference>
<keyword evidence="1" id="KW-1133">Transmembrane helix</keyword>
<dbReference type="SUPFAM" id="SSF54523">
    <property type="entry name" value="Pili subunits"/>
    <property type="match status" value="1"/>
</dbReference>
<name>A0ABZ0CQI2_9BURK</name>
<dbReference type="Pfam" id="PF07963">
    <property type="entry name" value="N_methyl"/>
    <property type="match status" value="1"/>
</dbReference>
<evidence type="ECO:0000256" key="1">
    <source>
        <dbReference type="SAM" id="Phobius"/>
    </source>
</evidence>
<proteinExistence type="predicted"/>
<reference evidence="2 3" key="1">
    <citation type="submission" date="2023-10" db="EMBL/GenBank/DDBJ databases">
        <title>Bacteria for the degradation of biodegradable plastic PBAT(Polybutylene adipate terephthalate).</title>
        <authorList>
            <person name="Weon H.-Y."/>
            <person name="Yeon J."/>
        </authorList>
    </citation>
    <scope>NUCLEOTIDE SEQUENCE [LARGE SCALE GENOMIC DNA]</scope>
    <source>
        <strain evidence="2 3">SBD 7-3</strain>
    </source>
</reference>
<gene>
    <name evidence="2" type="ORF">RXV79_20220</name>
</gene>
<keyword evidence="1" id="KW-0812">Transmembrane</keyword>
<accession>A0ABZ0CQI2</accession>
<feature type="transmembrane region" description="Helical" evidence="1">
    <location>
        <begin position="12"/>
        <end position="32"/>
    </location>
</feature>
<evidence type="ECO:0000313" key="2">
    <source>
        <dbReference type="EMBL" id="WOB07232.1"/>
    </source>
</evidence>
<dbReference type="InterPro" id="IPR012902">
    <property type="entry name" value="N_methyl_site"/>
</dbReference>
<dbReference type="NCBIfam" id="TIGR02532">
    <property type="entry name" value="IV_pilin_GFxxxE"/>
    <property type="match status" value="1"/>
</dbReference>
<sequence>MYGPSSSMKGITLIELSVALSILAILAAVMLPRIAQLQRSARIGELRYLHGIVSTRVTLVNIAARLRQGAPDPAPCLGGAKADNQIRGAGTVCTEQGLIATQHGYPAATPAQTFGLTAAEMPAERYRVRSEGGKTVFMRADAKDPEACSFTYSQALDATTAAAISVPVTSGC</sequence>
<protein>
    <submittedName>
        <fullName evidence="2">Type II secretion system protein</fullName>
    </submittedName>
</protein>
<evidence type="ECO:0000313" key="3">
    <source>
        <dbReference type="Proteomes" id="UP001303946"/>
    </source>
</evidence>
<dbReference type="InterPro" id="IPR045584">
    <property type="entry name" value="Pilin-like"/>
</dbReference>
<dbReference type="RefSeq" id="WP_316699904.1">
    <property type="nucleotide sequence ID" value="NZ_CP136336.1"/>
</dbReference>
<keyword evidence="3" id="KW-1185">Reference proteome</keyword>
<dbReference type="PROSITE" id="PS00409">
    <property type="entry name" value="PROKAR_NTER_METHYL"/>
    <property type="match status" value="1"/>
</dbReference>
<dbReference type="Gene3D" id="3.30.700.10">
    <property type="entry name" value="Glycoprotein, Type 4 Pilin"/>
    <property type="match status" value="1"/>
</dbReference>